<organism evidence="2 3">
    <name type="scientific">Mycobacterium timonense</name>
    <dbReference type="NCBI Taxonomy" id="701043"/>
    <lineage>
        <taxon>Bacteria</taxon>
        <taxon>Bacillati</taxon>
        <taxon>Actinomycetota</taxon>
        <taxon>Actinomycetes</taxon>
        <taxon>Mycobacteriales</taxon>
        <taxon>Mycobacteriaceae</taxon>
        <taxon>Mycobacterium</taxon>
        <taxon>Mycobacterium avium complex (MAC)</taxon>
    </lineage>
</organism>
<gene>
    <name evidence="2" type="ORF">BST46_01815</name>
</gene>
<sequence length="130" mass="15001">MGSGVRWIMPVTKAWVIFFLSMLALIAVSCNAPDASAQPACAHRGAEHAAQHHQTRDEDSHWHERHGDLPTCNLDKKDDVDDRDHERDDPRWFPHYKDDKTKSDDHEDDGDGTPLYRDHEGYHCYHFHCG</sequence>
<dbReference type="PROSITE" id="PS51257">
    <property type="entry name" value="PROKAR_LIPOPROTEIN"/>
    <property type="match status" value="1"/>
</dbReference>
<accession>A0ABX3TSD9</accession>
<comment type="caution">
    <text evidence="2">The sequence shown here is derived from an EMBL/GenBank/DDBJ whole genome shotgun (WGS) entry which is preliminary data.</text>
</comment>
<dbReference type="InterPro" id="IPR055623">
    <property type="entry name" value="DUF7199"/>
</dbReference>
<dbReference type="Pfam" id="PF23829">
    <property type="entry name" value="DUF7199"/>
    <property type="match status" value="1"/>
</dbReference>
<dbReference type="EMBL" id="MVIL01000003">
    <property type="protein sequence ID" value="ORB81760.1"/>
    <property type="molecule type" value="Genomic_DNA"/>
</dbReference>
<evidence type="ECO:0000313" key="3">
    <source>
        <dbReference type="Proteomes" id="UP000192847"/>
    </source>
</evidence>
<proteinExistence type="predicted"/>
<evidence type="ECO:0008006" key="4">
    <source>
        <dbReference type="Google" id="ProtNLM"/>
    </source>
</evidence>
<dbReference type="Proteomes" id="UP000192847">
    <property type="component" value="Unassembled WGS sequence"/>
</dbReference>
<feature type="compositionally biased region" description="Basic and acidic residues" evidence="1">
    <location>
        <begin position="44"/>
        <end position="105"/>
    </location>
</feature>
<keyword evidence="3" id="KW-1185">Reference proteome</keyword>
<protein>
    <recommendedName>
        <fullName evidence="4">Lipoprotein</fullName>
    </recommendedName>
</protein>
<reference evidence="2 3" key="1">
    <citation type="submission" date="2017-02" db="EMBL/GenBank/DDBJ databases">
        <title>The new phylogeny of genus Mycobacterium.</title>
        <authorList>
            <person name="Tortoli E."/>
            <person name="Trovato A."/>
            <person name="Cirillo D.M."/>
        </authorList>
    </citation>
    <scope>NUCLEOTIDE SEQUENCE [LARGE SCALE GENOMIC DNA]</scope>
    <source>
        <strain evidence="2 3">CCUG 56329</strain>
    </source>
</reference>
<evidence type="ECO:0000256" key="1">
    <source>
        <dbReference type="SAM" id="MobiDB-lite"/>
    </source>
</evidence>
<name>A0ABX3TSD9_9MYCO</name>
<evidence type="ECO:0000313" key="2">
    <source>
        <dbReference type="EMBL" id="ORB81760.1"/>
    </source>
</evidence>
<feature type="region of interest" description="Disordered" evidence="1">
    <location>
        <begin position="36"/>
        <end position="115"/>
    </location>
</feature>